<dbReference type="NCBIfam" id="TIGR00730">
    <property type="entry name" value="Rossman fold protein, TIGR00730 family"/>
    <property type="match status" value="1"/>
</dbReference>
<dbReference type="Pfam" id="PF03641">
    <property type="entry name" value="Lysine_decarbox"/>
    <property type="match status" value="1"/>
</dbReference>
<dbReference type="EMBL" id="JAAFYZ010000023">
    <property type="protein sequence ID" value="MBS2547159.1"/>
    <property type="molecule type" value="Genomic_DNA"/>
</dbReference>
<evidence type="ECO:0000313" key="4">
    <source>
        <dbReference type="Proteomes" id="UP000730482"/>
    </source>
</evidence>
<dbReference type="InterPro" id="IPR005269">
    <property type="entry name" value="LOG"/>
</dbReference>
<protein>
    <recommendedName>
        <fullName evidence="2">Cytokinin riboside 5'-monophosphate phosphoribohydrolase</fullName>
        <ecNumber evidence="2">3.2.2.n1</ecNumber>
    </recommendedName>
</protein>
<accession>A0ABS5KM80</accession>
<organism evidence="3 4">
    <name type="scientific">Catenulispora pinistramenti</name>
    <dbReference type="NCBI Taxonomy" id="2705254"/>
    <lineage>
        <taxon>Bacteria</taxon>
        <taxon>Bacillati</taxon>
        <taxon>Actinomycetota</taxon>
        <taxon>Actinomycetes</taxon>
        <taxon>Catenulisporales</taxon>
        <taxon>Catenulisporaceae</taxon>
        <taxon>Catenulispora</taxon>
    </lineage>
</organism>
<comment type="catalytic activity">
    <reaction evidence="2">
        <text>N(6)-(dimethylallyl)adenosine 5'-phosphate + H2O = N(6)-dimethylallyladenine + D-ribose 5-phosphate</text>
        <dbReference type="Rhea" id="RHEA:48560"/>
        <dbReference type="ChEBI" id="CHEBI:15377"/>
        <dbReference type="ChEBI" id="CHEBI:17660"/>
        <dbReference type="ChEBI" id="CHEBI:57526"/>
        <dbReference type="ChEBI" id="CHEBI:78346"/>
        <dbReference type="EC" id="3.2.2.n1"/>
    </reaction>
</comment>
<dbReference type="PANTHER" id="PTHR31223:SF70">
    <property type="entry name" value="LOG FAMILY PROTEIN YJL055W"/>
    <property type="match status" value="1"/>
</dbReference>
<dbReference type="PANTHER" id="PTHR31223">
    <property type="entry name" value="LOG FAMILY PROTEIN YJL055W"/>
    <property type="match status" value="1"/>
</dbReference>
<dbReference type="InterPro" id="IPR031100">
    <property type="entry name" value="LOG_fam"/>
</dbReference>
<evidence type="ECO:0000256" key="2">
    <source>
        <dbReference type="RuleBase" id="RU363015"/>
    </source>
</evidence>
<sequence>METIKTLHLDANAGSAPGAARPLNVCVFCGARSGSREALDLARETGRLLGARGHRLVYGAGGSGLMGELAWAAFDAGAEITGVVPRFLYERERGLSAPPYEAVVTETMFERKQIMVDRSDAFLALPGGYGTLDEVMEIVSLKYLDACPKPLVLLDADDFWESFTATDRTLRRRGFVDAAADRGFEVSRDPAEALDLIGARSLIRAGTRSPVPAVPGARP</sequence>
<dbReference type="Proteomes" id="UP000730482">
    <property type="component" value="Unassembled WGS sequence"/>
</dbReference>
<comment type="catalytic activity">
    <reaction evidence="2">
        <text>9-ribosyl-trans-zeatin 5'-phosphate + H2O = trans-zeatin + D-ribose 5-phosphate</text>
        <dbReference type="Rhea" id="RHEA:48564"/>
        <dbReference type="ChEBI" id="CHEBI:15377"/>
        <dbReference type="ChEBI" id="CHEBI:16522"/>
        <dbReference type="ChEBI" id="CHEBI:78346"/>
        <dbReference type="ChEBI" id="CHEBI:87947"/>
        <dbReference type="EC" id="3.2.2.n1"/>
    </reaction>
</comment>
<comment type="caution">
    <text evidence="3">The sequence shown here is derived from an EMBL/GenBank/DDBJ whole genome shotgun (WGS) entry which is preliminary data.</text>
</comment>
<reference evidence="3 4" key="1">
    <citation type="submission" date="2020-02" db="EMBL/GenBank/DDBJ databases">
        <title>Acidophilic actinobacteria isolated from forest soil.</title>
        <authorList>
            <person name="Golinska P."/>
        </authorList>
    </citation>
    <scope>NUCLEOTIDE SEQUENCE [LARGE SCALE GENOMIC DNA]</scope>
    <source>
        <strain evidence="3 4">NL8</strain>
    </source>
</reference>
<dbReference type="RefSeq" id="WP_212008760.1">
    <property type="nucleotide sequence ID" value="NZ_JAAFYZ010000023.1"/>
</dbReference>
<keyword evidence="2" id="KW-0378">Hydrolase</keyword>
<dbReference type="SUPFAM" id="SSF102405">
    <property type="entry name" value="MCP/YpsA-like"/>
    <property type="match status" value="1"/>
</dbReference>
<comment type="similarity">
    <text evidence="1 2">Belongs to the LOG family.</text>
</comment>
<gene>
    <name evidence="3" type="ORF">KGQ19_09770</name>
</gene>
<keyword evidence="2" id="KW-0203">Cytokinin biosynthesis</keyword>
<evidence type="ECO:0000256" key="1">
    <source>
        <dbReference type="ARBA" id="ARBA00006763"/>
    </source>
</evidence>
<evidence type="ECO:0000313" key="3">
    <source>
        <dbReference type="EMBL" id="MBS2547159.1"/>
    </source>
</evidence>
<dbReference type="Gene3D" id="3.40.50.450">
    <property type="match status" value="1"/>
</dbReference>
<keyword evidence="4" id="KW-1185">Reference proteome</keyword>
<name>A0ABS5KM80_9ACTN</name>
<proteinExistence type="inferred from homology"/>
<dbReference type="EC" id="3.2.2.n1" evidence="2"/>